<comment type="similarity">
    <text evidence="1 2">Belongs to the BioY family.</text>
</comment>
<comment type="caution">
    <text evidence="4">The sequence shown here is derived from an EMBL/GenBank/DDBJ whole genome shotgun (WGS) entry which is preliminary data.</text>
</comment>
<dbReference type="PIRSF" id="PIRSF016661">
    <property type="entry name" value="BioY"/>
    <property type="match status" value="1"/>
</dbReference>
<gene>
    <name evidence="4" type="ORF">GCM10009749_32660</name>
</gene>
<keyword evidence="2" id="KW-0813">Transport</keyword>
<name>A0ABN2MBV5_9MICO</name>
<feature type="transmembrane region" description="Helical" evidence="3">
    <location>
        <begin position="57"/>
        <end position="79"/>
    </location>
</feature>
<evidence type="ECO:0000256" key="2">
    <source>
        <dbReference type="PIRNR" id="PIRNR016661"/>
    </source>
</evidence>
<dbReference type="PANTHER" id="PTHR34295:SF1">
    <property type="entry name" value="BIOTIN TRANSPORTER BIOY"/>
    <property type="match status" value="1"/>
</dbReference>
<feature type="transmembrane region" description="Helical" evidence="3">
    <location>
        <begin position="99"/>
        <end position="120"/>
    </location>
</feature>
<accession>A0ABN2MBV5</accession>
<keyword evidence="3" id="KW-1133">Transmembrane helix</keyword>
<keyword evidence="2" id="KW-1003">Cell membrane</keyword>
<keyword evidence="5" id="KW-1185">Reference proteome</keyword>
<dbReference type="Gene3D" id="1.10.1760.20">
    <property type="match status" value="1"/>
</dbReference>
<organism evidence="4 5">
    <name type="scientific">Agromyces neolithicus</name>
    <dbReference type="NCBI Taxonomy" id="269420"/>
    <lineage>
        <taxon>Bacteria</taxon>
        <taxon>Bacillati</taxon>
        <taxon>Actinomycetota</taxon>
        <taxon>Actinomycetes</taxon>
        <taxon>Micrococcales</taxon>
        <taxon>Microbacteriaceae</taxon>
        <taxon>Agromyces</taxon>
    </lineage>
</organism>
<reference evidence="4 5" key="1">
    <citation type="journal article" date="2019" name="Int. J. Syst. Evol. Microbiol.">
        <title>The Global Catalogue of Microorganisms (GCM) 10K type strain sequencing project: providing services to taxonomists for standard genome sequencing and annotation.</title>
        <authorList>
            <consortium name="The Broad Institute Genomics Platform"/>
            <consortium name="The Broad Institute Genome Sequencing Center for Infectious Disease"/>
            <person name="Wu L."/>
            <person name="Ma J."/>
        </authorList>
    </citation>
    <scope>NUCLEOTIDE SEQUENCE [LARGE SCALE GENOMIC DNA]</scope>
    <source>
        <strain evidence="4 5">JCM 14322</strain>
    </source>
</reference>
<dbReference type="RefSeq" id="WP_344297537.1">
    <property type="nucleotide sequence ID" value="NZ_BAAANJ010000019.1"/>
</dbReference>
<dbReference type="Proteomes" id="UP001500002">
    <property type="component" value="Unassembled WGS sequence"/>
</dbReference>
<dbReference type="PANTHER" id="PTHR34295">
    <property type="entry name" value="BIOTIN TRANSPORTER BIOY"/>
    <property type="match status" value="1"/>
</dbReference>
<evidence type="ECO:0000313" key="4">
    <source>
        <dbReference type="EMBL" id="GAA1819638.1"/>
    </source>
</evidence>
<comment type="subcellular location">
    <subcellularLocation>
        <location evidence="2">Cell membrane</location>
        <topology evidence="2">Multi-pass membrane protein</topology>
    </subcellularLocation>
</comment>
<dbReference type="EMBL" id="BAAANJ010000019">
    <property type="protein sequence ID" value="GAA1819638.1"/>
    <property type="molecule type" value="Genomic_DNA"/>
</dbReference>
<keyword evidence="2 3" id="KW-0472">Membrane</keyword>
<keyword evidence="3" id="KW-0812">Transmembrane</keyword>
<evidence type="ECO:0000313" key="5">
    <source>
        <dbReference type="Proteomes" id="UP001500002"/>
    </source>
</evidence>
<dbReference type="Pfam" id="PF02632">
    <property type="entry name" value="BioY"/>
    <property type="match status" value="1"/>
</dbReference>
<feature type="transmembrane region" description="Helical" evidence="3">
    <location>
        <begin position="23"/>
        <end position="45"/>
    </location>
</feature>
<feature type="transmembrane region" description="Helical" evidence="3">
    <location>
        <begin position="167"/>
        <end position="194"/>
    </location>
</feature>
<feature type="transmembrane region" description="Helical" evidence="3">
    <location>
        <begin position="132"/>
        <end position="155"/>
    </location>
</feature>
<proteinExistence type="inferred from homology"/>
<evidence type="ECO:0000256" key="3">
    <source>
        <dbReference type="SAM" id="Phobius"/>
    </source>
</evidence>
<sequence>MTVLAPPVPRRLVLADRVLPRSVAVDVVLIVAGAALVGVFAQLYVPLWPVPVTGQTLAVLLVGSALGAVRGGLALTAYAALGAAGLPWFSEASSGWGVLAGPTGGYIIGFIVSAALTGWLAERTWDRTLWKALACCGAGTLATFAIGLPWLAVFLGSVGAPNDLASVLAAGFTPFIIGGVIKTAIAAILLPLAWKAAGRLPSRAE</sequence>
<evidence type="ECO:0000256" key="1">
    <source>
        <dbReference type="ARBA" id="ARBA00010692"/>
    </source>
</evidence>
<dbReference type="InterPro" id="IPR003784">
    <property type="entry name" value="BioY"/>
</dbReference>
<protein>
    <recommendedName>
        <fullName evidence="2">Biotin transporter</fullName>
    </recommendedName>
</protein>